<dbReference type="Gene3D" id="2.160.20.10">
    <property type="entry name" value="Single-stranded right-handed beta-helix, Pectin lyase-like"/>
    <property type="match status" value="2"/>
</dbReference>
<sequence>MVARYVVSPRGGRRAHRDIASALRAAAARGRAALIEIAPGRYEEALTVRGEVRLVAAEGPGSVLVGRTRGAALDAFGTVQVHGLVLVGREADVVGCHTGTLTLEHTEIRAHGGVALHARPGTSVTLRDSVVAHGRTLFSGGAGLVERCRFTDAADNAVAVIDGARVSVRGSRIEGSRIHGVRVSDAQAEVLGCELTGTGNAALMADARAHLTVADCAITAVHAEGIMFTEQSRGSVDTTRVTDAQHGIAAANGADPLVRGCVLTDCRDTGINVQSGARGRFEDCEVLNARNVSVFSTKGGAPEVHGCRVAGGNVGIAVTEGARGHFTRVRIQDLANSALRVWNESGAVFEGVRVDRCTLGLDTKGDGGTTADLSDVVLRDFETAVTALGESRVTLKGVTAERGAVGFFAGEEARVLVQDSTVTAVSIGGAVAAGKGRLSARNLTVNGSEGTGLAGSESGYLDVANSEFTDCASAGVAFADQSSGRLVDCSVNGTGGAAVLHNSRVEFVSLRTTLPVVRRTIRTVDQPPTVVNQIGPVFHRDVHGAQFAWNNDHVTQNQQTEGDDSSR</sequence>
<reference evidence="3" key="1">
    <citation type="submission" date="2024-07" db="EMBL/GenBank/DDBJ databases">
        <authorList>
            <person name="Yu S.T."/>
        </authorList>
    </citation>
    <scope>NUCLEOTIDE SEQUENCE</scope>
    <source>
        <strain evidence="3">R44</strain>
    </source>
</reference>
<gene>
    <name evidence="3" type="ORF">AB5J54_13255</name>
</gene>
<dbReference type="InterPro" id="IPR011050">
    <property type="entry name" value="Pectin_lyase_fold/virulence"/>
</dbReference>
<dbReference type="SUPFAM" id="SSF51126">
    <property type="entry name" value="Pectin lyase-like"/>
    <property type="match status" value="3"/>
</dbReference>
<dbReference type="Pfam" id="PF13229">
    <property type="entry name" value="Beta_helix"/>
    <property type="match status" value="2"/>
</dbReference>
<dbReference type="RefSeq" id="WP_369144125.1">
    <property type="nucleotide sequence ID" value="NZ_CP163444.1"/>
</dbReference>
<proteinExistence type="predicted"/>
<organism evidence="3">
    <name type="scientific">Streptomyces sp. R44</name>
    <dbReference type="NCBI Taxonomy" id="3238633"/>
    <lineage>
        <taxon>Bacteria</taxon>
        <taxon>Bacillati</taxon>
        <taxon>Actinomycetota</taxon>
        <taxon>Actinomycetes</taxon>
        <taxon>Kitasatosporales</taxon>
        <taxon>Streptomycetaceae</taxon>
        <taxon>Streptomyces</taxon>
    </lineage>
</organism>
<dbReference type="AlphaFoldDB" id="A0AB39SVX7"/>
<evidence type="ECO:0000259" key="2">
    <source>
        <dbReference type="Pfam" id="PF13229"/>
    </source>
</evidence>
<name>A0AB39SVX7_9ACTN</name>
<feature type="domain" description="Right handed beta helix" evidence="2">
    <location>
        <begin position="371"/>
        <end position="505"/>
    </location>
</feature>
<protein>
    <submittedName>
        <fullName evidence="3">Right-handed parallel beta-helix repeat-containing protein</fullName>
    </submittedName>
</protein>
<dbReference type="InterPro" id="IPR039448">
    <property type="entry name" value="Beta_helix"/>
</dbReference>
<keyword evidence="1" id="KW-0677">Repeat</keyword>
<feature type="domain" description="Right handed beta helix" evidence="2">
    <location>
        <begin position="206"/>
        <end position="350"/>
    </location>
</feature>
<dbReference type="PANTHER" id="PTHR22990:SF15">
    <property type="entry name" value="F-BOX ONLY PROTEIN 10"/>
    <property type="match status" value="1"/>
</dbReference>
<dbReference type="EMBL" id="CP163444">
    <property type="protein sequence ID" value="XDQ71428.1"/>
    <property type="molecule type" value="Genomic_DNA"/>
</dbReference>
<accession>A0AB39SVX7</accession>
<dbReference type="PANTHER" id="PTHR22990">
    <property type="entry name" value="F-BOX ONLY PROTEIN"/>
    <property type="match status" value="1"/>
</dbReference>
<dbReference type="InterPro" id="IPR006626">
    <property type="entry name" value="PbH1"/>
</dbReference>
<evidence type="ECO:0000313" key="3">
    <source>
        <dbReference type="EMBL" id="XDQ71428.1"/>
    </source>
</evidence>
<dbReference type="SMART" id="SM00710">
    <property type="entry name" value="PbH1"/>
    <property type="match status" value="11"/>
</dbReference>
<dbReference type="InterPro" id="IPR012334">
    <property type="entry name" value="Pectin_lyas_fold"/>
</dbReference>
<evidence type="ECO:0000256" key="1">
    <source>
        <dbReference type="ARBA" id="ARBA00022737"/>
    </source>
</evidence>
<dbReference type="InterPro" id="IPR051550">
    <property type="entry name" value="SCF-Subunits/Alg-Epimerases"/>
</dbReference>